<protein>
    <recommendedName>
        <fullName evidence="2">BESS domain-containing protein</fullName>
    </recommendedName>
</protein>
<dbReference type="GO" id="GO:0003677">
    <property type="term" value="F:DNA binding"/>
    <property type="evidence" value="ECO:0007669"/>
    <property type="project" value="InterPro"/>
</dbReference>
<dbReference type="EMBL" id="NEVH01015820">
    <property type="protein sequence ID" value="PNF26648.1"/>
    <property type="molecule type" value="Genomic_DNA"/>
</dbReference>
<proteinExistence type="predicted"/>
<dbReference type="OrthoDB" id="8118596at2759"/>
<organism evidence="3 4">
    <name type="scientific">Cryptotermes secundus</name>
    <dbReference type="NCBI Taxonomy" id="105785"/>
    <lineage>
        <taxon>Eukaryota</taxon>
        <taxon>Metazoa</taxon>
        <taxon>Ecdysozoa</taxon>
        <taxon>Arthropoda</taxon>
        <taxon>Hexapoda</taxon>
        <taxon>Insecta</taxon>
        <taxon>Pterygota</taxon>
        <taxon>Neoptera</taxon>
        <taxon>Polyneoptera</taxon>
        <taxon>Dictyoptera</taxon>
        <taxon>Blattodea</taxon>
        <taxon>Blattoidea</taxon>
        <taxon>Termitoidae</taxon>
        <taxon>Kalotermitidae</taxon>
        <taxon>Cryptotermitinae</taxon>
        <taxon>Cryptotermes</taxon>
    </lineage>
</organism>
<dbReference type="InParanoid" id="A0A2J7QDI5"/>
<accession>A0A2J7QDI5</accession>
<comment type="caution">
    <text evidence="3">The sequence shown here is derived from an EMBL/GenBank/DDBJ whole genome shotgun (WGS) entry which is preliminary data.</text>
</comment>
<dbReference type="AlphaFoldDB" id="A0A2J7QDI5"/>
<comment type="subcellular location">
    <subcellularLocation>
        <location evidence="1">Nucleus</location>
    </subcellularLocation>
</comment>
<feature type="domain" description="BESS" evidence="2">
    <location>
        <begin position="13"/>
        <end position="52"/>
    </location>
</feature>
<reference evidence="3 4" key="1">
    <citation type="submission" date="2017-12" db="EMBL/GenBank/DDBJ databases">
        <title>Hemimetabolous genomes reveal molecular basis of termite eusociality.</title>
        <authorList>
            <person name="Harrison M.C."/>
            <person name="Jongepier E."/>
            <person name="Robertson H.M."/>
            <person name="Arning N."/>
            <person name="Bitard-Feildel T."/>
            <person name="Chao H."/>
            <person name="Childers C.P."/>
            <person name="Dinh H."/>
            <person name="Doddapaneni H."/>
            <person name="Dugan S."/>
            <person name="Gowin J."/>
            <person name="Greiner C."/>
            <person name="Han Y."/>
            <person name="Hu H."/>
            <person name="Hughes D.S.T."/>
            <person name="Huylmans A.-K."/>
            <person name="Kemena C."/>
            <person name="Kremer L.P.M."/>
            <person name="Lee S.L."/>
            <person name="Lopez-Ezquerra A."/>
            <person name="Mallet L."/>
            <person name="Monroy-Kuhn J.M."/>
            <person name="Moser A."/>
            <person name="Murali S.C."/>
            <person name="Muzny D.M."/>
            <person name="Otani S."/>
            <person name="Piulachs M.-D."/>
            <person name="Poelchau M."/>
            <person name="Qu J."/>
            <person name="Schaub F."/>
            <person name="Wada-Katsumata A."/>
            <person name="Worley K.C."/>
            <person name="Xie Q."/>
            <person name="Ylla G."/>
            <person name="Poulsen M."/>
            <person name="Gibbs R.A."/>
            <person name="Schal C."/>
            <person name="Richards S."/>
            <person name="Belles X."/>
            <person name="Korb J."/>
            <person name="Bornberg-Bauer E."/>
        </authorList>
    </citation>
    <scope>NUCLEOTIDE SEQUENCE [LARGE SCALE GENOMIC DNA]</scope>
    <source>
        <tissue evidence="3">Whole body</tissue>
    </source>
</reference>
<evidence type="ECO:0000256" key="1">
    <source>
        <dbReference type="PROSITE-ProRule" id="PRU00371"/>
    </source>
</evidence>
<gene>
    <name evidence="3" type="ORF">B7P43_G06832</name>
</gene>
<dbReference type="InterPro" id="IPR004210">
    <property type="entry name" value="BESS_motif"/>
</dbReference>
<keyword evidence="4" id="KW-1185">Reference proteome</keyword>
<evidence type="ECO:0000259" key="2">
    <source>
        <dbReference type="PROSITE" id="PS51031"/>
    </source>
</evidence>
<dbReference type="Pfam" id="PF02944">
    <property type="entry name" value="BESS"/>
    <property type="match status" value="1"/>
</dbReference>
<dbReference type="PROSITE" id="PS51031">
    <property type="entry name" value="BESS"/>
    <property type="match status" value="1"/>
</dbReference>
<evidence type="ECO:0000313" key="3">
    <source>
        <dbReference type="EMBL" id="PNF26648.1"/>
    </source>
</evidence>
<evidence type="ECO:0000313" key="4">
    <source>
        <dbReference type="Proteomes" id="UP000235965"/>
    </source>
</evidence>
<dbReference type="Proteomes" id="UP000235965">
    <property type="component" value="Unassembled WGS sequence"/>
</dbReference>
<name>A0A2J7QDI5_9NEOP</name>
<sequence>MLEILSEKQQAATDEDVTYAMSLVPFLKCISEDKKLDARIEILQVLRGFASTSTQAVQLPTCHTLQNQPQGSYQTGMDPYWFSGGGVYRRTAPQMQPIPSTSTYGNYHLTGHWQPQQQ</sequence>
<keyword evidence="1" id="KW-0539">Nucleus</keyword>
<dbReference type="GO" id="GO:0005634">
    <property type="term" value="C:nucleus"/>
    <property type="evidence" value="ECO:0007669"/>
    <property type="project" value="UniProtKB-SubCell"/>
</dbReference>